<dbReference type="EMBL" id="OU892280">
    <property type="protein sequence ID" value="CAG9767475.1"/>
    <property type="molecule type" value="Genomic_DNA"/>
</dbReference>
<keyword evidence="1" id="KW-0732">Signal</keyword>
<dbReference type="OrthoDB" id="6478865at2759"/>
<dbReference type="InterPro" id="IPR007110">
    <property type="entry name" value="Ig-like_dom"/>
</dbReference>
<sequence>MDVIRFFGIFGYWFFFFSHVNATLQVTDIIGPDSIELGTTEELILDCEFEAQNENDVVLKWFFNGLEDQIYQWIIPNDHAYASGSLKEFIDPTYRASEQSNGTYRALRFKKISSELTGNFTCKVDSDDGFHSLTKQVIVYSPATSFEIFLIGGDDEFEGDEVVLCDALNVSPKPDFDIYISSENGSLEIPSDMFTESKRITPDIEGVYNVSITLSFNSSYLSESTKFVCRLSIPGTNYTEVKSVEYFVDYDLDTEPSPTLIYEDDPGVNSTTEETLFENEDSGKNPLQASIVLALLLMFSLVLAT</sequence>
<protein>
    <recommendedName>
        <fullName evidence="2">Ig-like domain-containing protein</fullName>
    </recommendedName>
</protein>
<keyword evidence="4" id="KW-1185">Reference proteome</keyword>
<dbReference type="AlphaFoldDB" id="A0A9N9QNY9"/>
<dbReference type="InterPro" id="IPR013783">
    <property type="entry name" value="Ig-like_fold"/>
</dbReference>
<gene>
    <name evidence="3" type="ORF">CEUTPL_LOCUS8038</name>
</gene>
<evidence type="ECO:0000313" key="4">
    <source>
        <dbReference type="Proteomes" id="UP001152799"/>
    </source>
</evidence>
<dbReference type="SUPFAM" id="SSF48726">
    <property type="entry name" value="Immunoglobulin"/>
    <property type="match status" value="1"/>
</dbReference>
<name>A0A9N9QNY9_9CUCU</name>
<proteinExistence type="predicted"/>
<dbReference type="InterPro" id="IPR036179">
    <property type="entry name" value="Ig-like_dom_sf"/>
</dbReference>
<dbReference type="PROSITE" id="PS50835">
    <property type="entry name" value="IG_LIKE"/>
    <property type="match status" value="1"/>
</dbReference>
<evidence type="ECO:0000313" key="3">
    <source>
        <dbReference type="EMBL" id="CAG9767475.1"/>
    </source>
</evidence>
<dbReference type="Proteomes" id="UP001152799">
    <property type="component" value="Chromosome 4"/>
</dbReference>
<reference evidence="3" key="1">
    <citation type="submission" date="2022-01" db="EMBL/GenBank/DDBJ databases">
        <authorList>
            <person name="King R."/>
        </authorList>
    </citation>
    <scope>NUCLEOTIDE SEQUENCE</scope>
</reference>
<evidence type="ECO:0000256" key="1">
    <source>
        <dbReference type="SAM" id="SignalP"/>
    </source>
</evidence>
<evidence type="ECO:0000259" key="2">
    <source>
        <dbReference type="PROSITE" id="PS50835"/>
    </source>
</evidence>
<dbReference type="PANTHER" id="PTHR21261">
    <property type="entry name" value="BEAT PROTEIN"/>
    <property type="match status" value="1"/>
</dbReference>
<organism evidence="3 4">
    <name type="scientific">Ceutorhynchus assimilis</name>
    <name type="common">cabbage seed weevil</name>
    <dbReference type="NCBI Taxonomy" id="467358"/>
    <lineage>
        <taxon>Eukaryota</taxon>
        <taxon>Metazoa</taxon>
        <taxon>Ecdysozoa</taxon>
        <taxon>Arthropoda</taxon>
        <taxon>Hexapoda</taxon>
        <taxon>Insecta</taxon>
        <taxon>Pterygota</taxon>
        <taxon>Neoptera</taxon>
        <taxon>Endopterygota</taxon>
        <taxon>Coleoptera</taxon>
        <taxon>Polyphaga</taxon>
        <taxon>Cucujiformia</taxon>
        <taxon>Curculionidae</taxon>
        <taxon>Ceutorhynchinae</taxon>
        <taxon>Ceutorhynchus</taxon>
    </lineage>
</organism>
<feature type="domain" description="Ig-like" evidence="2">
    <location>
        <begin position="38"/>
        <end position="138"/>
    </location>
</feature>
<accession>A0A9N9QNY9</accession>
<feature type="signal peptide" evidence="1">
    <location>
        <begin position="1"/>
        <end position="22"/>
    </location>
</feature>
<dbReference type="Gene3D" id="2.60.40.10">
    <property type="entry name" value="Immunoglobulins"/>
    <property type="match status" value="1"/>
</dbReference>
<feature type="chain" id="PRO_5040399645" description="Ig-like domain-containing protein" evidence="1">
    <location>
        <begin position="23"/>
        <end position="305"/>
    </location>
</feature>